<dbReference type="GO" id="GO:0046872">
    <property type="term" value="F:metal ion binding"/>
    <property type="evidence" value="ECO:0007669"/>
    <property type="project" value="UniProtKB-KW"/>
</dbReference>
<dbReference type="SFLD" id="SFLDF00407">
    <property type="entry name" value="phosphomethylpyrimidine_syntha"/>
    <property type="match status" value="1"/>
</dbReference>
<dbReference type="GO" id="GO:0070284">
    <property type="term" value="F:phosphomethylpyrimidine synthase activity"/>
    <property type="evidence" value="ECO:0007669"/>
    <property type="project" value="UniProtKB-EC"/>
</dbReference>
<sequence length="424" mass="45159">MTLLDRAQHREITREIRGAAEAEGIDAEKLRRLVSAGRVVIPKNVSGSASPIPIGESVRTKINANIGTSADYQSVSEEIEKASVAIRHGADTVMDLSTGGDLQEMLGKVLDASSVPIGTVPIYHAACGRKSEMTADDLFNAVRSHAESGVDFMTIHAGVNREILKHLTSGSRILDVVSRGGALTIAWMLTNEAENPFYSEFNYLLEIAREYDVTISLGDGMRPGCIADANDDAMFQEAITLGRLVKQTRAAGVQCMVEGPGHVPVNGIGYGVRTIKHLCDGAPLYLLGPVVTDLAPGYDHITGAIGGAIAGMCGADFLCMVTPAEHLALPTIEDIREGTIVTKIAAHAIDLAKPGVRERALSMDKKMAVARKNLDWDAQFECAIDGEHARSIHETRVSSGDACSMCGELCAIKVAKDALLKRSG</sequence>
<evidence type="ECO:0000256" key="1">
    <source>
        <dbReference type="ARBA" id="ARBA00001966"/>
    </source>
</evidence>
<evidence type="ECO:0000256" key="2">
    <source>
        <dbReference type="ARBA" id="ARBA00022485"/>
    </source>
</evidence>
<dbReference type="SFLD" id="SFLDG01114">
    <property type="entry name" value="phosphomethylpyrimidine_syntha"/>
    <property type="match status" value="1"/>
</dbReference>
<comment type="cofactor">
    <cofactor evidence="1">
        <name>[4Fe-4S] cluster</name>
        <dbReference type="ChEBI" id="CHEBI:49883"/>
    </cofactor>
</comment>
<evidence type="ECO:0000256" key="6">
    <source>
        <dbReference type="ARBA" id="ARBA00023004"/>
    </source>
</evidence>
<accession>A0A7G9YPC8</accession>
<organism evidence="10">
    <name type="scientific">Candidatus Methanogaster sp. ANME-2c ERB4</name>
    <dbReference type="NCBI Taxonomy" id="2759911"/>
    <lineage>
        <taxon>Archaea</taxon>
        <taxon>Methanobacteriati</taxon>
        <taxon>Methanobacteriota</taxon>
        <taxon>Stenosarchaea group</taxon>
        <taxon>Methanomicrobia</taxon>
        <taxon>Methanosarcinales</taxon>
        <taxon>ANME-2 cluster</taxon>
        <taxon>Candidatus Methanogasteraceae</taxon>
        <taxon>Candidatus Methanogaster</taxon>
    </lineage>
</organism>
<dbReference type="SFLD" id="SFLDS00113">
    <property type="entry name" value="Radical_SAM_Phosphomethylpyrim"/>
    <property type="match status" value="1"/>
</dbReference>
<evidence type="ECO:0000256" key="9">
    <source>
        <dbReference type="NCBIfam" id="TIGR00190"/>
    </source>
</evidence>
<evidence type="ECO:0000256" key="8">
    <source>
        <dbReference type="ARBA" id="ARBA00023239"/>
    </source>
</evidence>
<evidence type="ECO:0000256" key="4">
    <source>
        <dbReference type="ARBA" id="ARBA00022723"/>
    </source>
</evidence>
<protein>
    <recommendedName>
        <fullName evidence="9">Phosphomethylpyrimidine synthase</fullName>
        <ecNumber evidence="9">4.1.99.17</ecNumber>
    </recommendedName>
</protein>
<dbReference type="PANTHER" id="PTHR30557">
    <property type="entry name" value="THIAMINE BIOSYNTHESIS PROTEIN THIC"/>
    <property type="match status" value="1"/>
</dbReference>
<keyword evidence="2" id="KW-0004">4Fe-4S</keyword>
<keyword evidence="6" id="KW-0408">Iron</keyword>
<reference evidence="10" key="1">
    <citation type="submission" date="2020-06" db="EMBL/GenBank/DDBJ databases">
        <title>Unique genomic features of the anaerobic methanotrophic archaea.</title>
        <authorList>
            <person name="Chadwick G.L."/>
            <person name="Skennerton C.T."/>
            <person name="Laso-Perez R."/>
            <person name="Leu A.O."/>
            <person name="Speth D.R."/>
            <person name="Yu H."/>
            <person name="Morgan-Lang C."/>
            <person name="Hatzenpichler R."/>
            <person name="Goudeau D."/>
            <person name="Malmstrom R."/>
            <person name="Brazelton W.J."/>
            <person name="Woyke T."/>
            <person name="Hallam S.J."/>
            <person name="Tyson G.W."/>
            <person name="Wegener G."/>
            <person name="Boetius A."/>
            <person name="Orphan V."/>
        </authorList>
    </citation>
    <scope>NUCLEOTIDE SEQUENCE</scope>
</reference>
<keyword evidence="8 10" id="KW-0456">Lyase</keyword>
<keyword evidence="3" id="KW-0949">S-adenosyl-L-methionine</keyword>
<keyword evidence="5" id="KW-0862">Zinc</keyword>
<evidence type="ECO:0000256" key="7">
    <source>
        <dbReference type="ARBA" id="ARBA00023014"/>
    </source>
</evidence>
<evidence type="ECO:0000256" key="5">
    <source>
        <dbReference type="ARBA" id="ARBA00022833"/>
    </source>
</evidence>
<dbReference type="NCBIfam" id="NF009895">
    <property type="entry name" value="PRK13352.1"/>
    <property type="match status" value="1"/>
</dbReference>
<dbReference type="GO" id="GO:0009228">
    <property type="term" value="P:thiamine biosynthetic process"/>
    <property type="evidence" value="ECO:0007669"/>
    <property type="project" value="UniProtKB-UniRule"/>
</dbReference>
<dbReference type="InterPro" id="IPR002817">
    <property type="entry name" value="ThiC/BzaA/B"/>
</dbReference>
<dbReference type="EC" id="4.1.99.17" evidence="9"/>
<evidence type="ECO:0000313" key="10">
    <source>
        <dbReference type="EMBL" id="QNO49862.1"/>
    </source>
</evidence>
<evidence type="ECO:0000256" key="3">
    <source>
        <dbReference type="ARBA" id="ARBA00022691"/>
    </source>
</evidence>
<dbReference type="Pfam" id="PF01964">
    <property type="entry name" value="ThiC_Rad_SAM"/>
    <property type="match status" value="1"/>
</dbReference>
<dbReference type="GO" id="GO:0051539">
    <property type="term" value="F:4 iron, 4 sulfur cluster binding"/>
    <property type="evidence" value="ECO:0007669"/>
    <property type="project" value="UniProtKB-KW"/>
</dbReference>
<dbReference type="PANTHER" id="PTHR30557:SF1">
    <property type="entry name" value="PHOSPHOMETHYLPYRIMIDINE SYNTHASE, CHLOROPLASTIC"/>
    <property type="match status" value="1"/>
</dbReference>
<keyword evidence="4" id="KW-0479">Metal-binding</keyword>
<dbReference type="Gene3D" id="3.20.20.540">
    <property type="entry name" value="Radical SAM ThiC family, central domain"/>
    <property type="match status" value="1"/>
</dbReference>
<dbReference type="InterPro" id="IPR038521">
    <property type="entry name" value="ThiC/Bza_core_dom"/>
</dbReference>
<dbReference type="Gene3D" id="6.10.250.620">
    <property type="match status" value="1"/>
</dbReference>
<dbReference type="EMBL" id="MT631398">
    <property type="protein sequence ID" value="QNO49862.1"/>
    <property type="molecule type" value="Genomic_DNA"/>
</dbReference>
<dbReference type="NCBIfam" id="TIGR00190">
    <property type="entry name" value="thiC"/>
    <property type="match status" value="1"/>
</dbReference>
<keyword evidence="7" id="KW-0411">Iron-sulfur</keyword>
<proteinExistence type="predicted"/>
<gene>
    <name evidence="10" type="primary">thiC</name>
    <name evidence="10" type="ORF">HMIKAMFF_00022</name>
</gene>
<dbReference type="AlphaFoldDB" id="A0A7G9YPC8"/>
<name>A0A7G9YPC8_9EURY</name>